<accession>A0AAN9IL80</accession>
<feature type="transmembrane region" description="Helical" evidence="2">
    <location>
        <begin position="81"/>
        <end position="102"/>
    </location>
</feature>
<protein>
    <submittedName>
        <fullName evidence="3">Uncharacterized protein</fullName>
    </submittedName>
</protein>
<evidence type="ECO:0000256" key="1">
    <source>
        <dbReference type="SAM" id="MobiDB-lite"/>
    </source>
</evidence>
<reference evidence="3 4" key="1">
    <citation type="submission" date="2024-01" db="EMBL/GenBank/DDBJ databases">
        <title>The genomes of 5 underutilized Papilionoideae crops provide insights into root nodulation and disease resistance.</title>
        <authorList>
            <person name="Yuan L."/>
        </authorList>
    </citation>
    <scope>NUCLEOTIDE SEQUENCE [LARGE SCALE GENOMIC DNA]</scope>
    <source>
        <strain evidence="3">LY-2023</strain>
        <tissue evidence="3">Leaf</tissue>
    </source>
</reference>
<keyword evidence="2" id="KW-0812">Transmembrane</keyword>
<feature type="compositionally biased region" description="Basic and acidic residues" evidence="1">
    <location>
        <begin position="9"/>
        <end position="21"/>
    </location>
</feature>
<name>A0AAN9IL80_CLITE</name>
<dbReference type="PANTHER" id="PTHR33333:SF44">
    <property type="entry name" value="SECRETED PROTEIN"/>
    <property type="match status" value="1"/>
</dbReference>
<proteinExistence type="predicted"/>
<evidence type="ECO:0000313" key="4">
    <source>
        <dbReference type="Proteomes" id="UP001359559"/>
    </source>
</evidence>
<feature type="compositionally biased region" description="Polar residues" evidence="1">
    <location>
        <begin position="50"/>
        <end position="60"/>
    </location>
</feature>
<dbReference type="Proteomes" id="UP001359559">
    <property type="component" value="Unassembled WGS sequence"/>
</dbReference>
<sequence length="143" mass="16086">MGKRRKEKNKTGNDVKDSDHKGYKKRERNKGKQKKDEGQKKKKKKDNKDTNNASGHTAETPTELRRVDLAVQKEQVKMEDVGVGAGAIGVAVVGAVIIGLLWKALSTGSEGKTMKAPGRDYRMSRDDFEHNPAKYFRDLHKHK</sequence>
<feature type="region of interest" description="Disordered" evidence="1">
    <location>
        <begin position="1"/>
        <end position="65"/>
    </location>
</feature>
<dbReference type="AlphaFoldDB" id="A0AAN9IL80"/>
<gene>
    <name evidence="3" type="ORF">RJT34_24282</name>
</gene>
<dbReference type="EMBL" id="JAYKXN010000006">
    <property type="protein sequence ID" value="KAK7279236.1"/>
    <property type="molecule type" value="Genomic_DNA"/>
</dbReference>
<feature type="compositionally biased region" description="Basic residues" evidence="1">
    <location>
        <begin position="22"/>
        <end position="33"/>
    </location>
</feature>
<evidence type="ECO:0000313" key="3">
    <source>
        <dbReference type="EMBL" id="KAK7279236.1"/>
    </source>
</evidence>
<keyword evidence="4" id="KW-1185">Reference proteome</keyword>
<dbReference type="PANTHER" id="PTHR33333">
    <property type="entry name" value="ERYTHROCYTE MEMBRANE PROTEIN 1-LIKE"/>
    <property type="match status" value="1"/>
</dbReference>
<dbReference type="InterPro" id="IPR039926">
    <property type="entry name" value="Egg_app_1"/>
</dbReference>
<comment type="caution">
    <text evidence="3">The sequence shown here is derived from an EMBL/GenBank/DDBJ whole genome shotgun (WGS) entry which is preliminary data.</text>
</comment>
<keyword evidence="2" id="KW-0472">Membrane</keyword>
<keyword evidence="2" id="KW-1133">Transmembrane helix</keyword>
<organism evidence="3 4">
    <name type="scientific">Clitoria ternatea</name>
    <name type="common">Butterfly pea</name>
    <dbReference type="NCBI Taxonomy" id="43366"/>
    <lineage>
        <taxon>Eukaryota</taxon>
        <taxon>Viridiplantae</taxon>
        <taxon>Streptophyta</taxon>
        <taxon>Embryophyta</taxon>
        <taxon>Tracheophyta</taxon>
        <taxon>Spermatophyta</taxon>
        <taxon>Magnoliopsida</taxon>
        <taxon>eudicotyledons</taxon>
        <taxon>Gunneridae</taxon>
        <taxon>Pentapetalae</taxon>
        <taxon>rosids</taxon>
        <taxon>fabids</taxon>
        <taxon>Fabales</taxon>
        <taxon>Fabaceae</taxon>
        <taxon>Papilionoideae</taxon>
        <taxon>50 kb inversion clade</taxon>
        <taxon>NPAAA clade</taxon>
        <taxon>indigoferoid/millettioid clade</taxon>
        <taxon>Phaseoleae</taxon>
        <taxon>Clitoria</taxon>
    </lineage>
</organism>
<evidence type="ECO:0000256" key="2">
    <source>
        <dbReference type="SAM" id="Phobius"/>
    </source>
</evidence>